<evidence type="ECO:0000313" key="1">
    <source>
        <dbReference type="EMBL" id="AES77955.1"/>
    </source>
</evidence>
<dbReference type="Proteomes" id="UP000002051">
    <property type="component" value="Unassembled WGS sequence"/>
</dbReference>
<dbReference type="EnsemblPlants" id="AES77955">
    <property type="protein sequence ID" value="AES77955"/>
    <property type="gene ID" value="MTR_7g022260"/>
</dbReference>
<reference evidence="2" key="3">
    <citation type="submission" date="2015-04" db="UniProtKB">
        <authorList>
            <consortium name="EnsemblPlants"/>
        </authorList>
    </citation>
    <scope>IDENTIFICATION</scope>
    <source>
        <strain evidence="2">cv. Jemalong A17</strain>
    </source>
</reference>
<dbReference type="HOGENOM" id="CLU_2561823_0_0_1"/>
<protein>
    <submittedName>
        <fullName evidence="1 2">Uncharacterized protein</fullName>
    </submittedName>
</protein>
<reference evidence="1 3" key="2">
    <citation type="journal article" date="2014" name="BMC Genomics">
        <title>An improved genome release (version Mt4.0) for the model legume Medicago truncatula.</title>
        <authorList>
            <person name="Tang H."/>
            <person name="Krishnakumar V."/>
            <person name="Bidwell S."/>
            <person name="Rosen B."/>
            <person name="Chan A."/>
            <person name="Zhou S."/>
            <person name="Gentzbittel L."/>
            <person name="Childs K.L."/>
            <person name="Yandell M."/>
            <person name="Gundlach H."/>
            <person name="Mayer K.F."/>
            <person name="Schwartz D.C."/>
            <person name="Town C.D."/>
        </authorList>
    </citation>
    <scope>GENOME REANNOTATION</scope>
    <source>
        <strain evidence="2 3">cv. Jemalong A17</strain>
    </source>
</reference>
<proteinExistence type="predicted"/>
<keyword evidence="3" id="KW-1185">Reference proteome</keyword>
<gene>
    <name evidence="1" type="ordered locus">MTR_7g022260</name>
</gene>
<evidence type="ECO:0000313" key="2">
    <source>
        <dbReference type="EnsemblPlants" id="AES77955"/>
    </source>
</evidence>
<dbReference type="AlphaFoldDB" id="G7KUQ8"/>
<name>G7KUQ8_MEDTR</name>
<dbReference type="EMBL" id="CM001223">
    <property type="protein sequence ID" value="AES77955.1"/>
    <property type="molecule type" value="Genomic_DNA"/>
</dbReference>
<reference evidence="1 3" key="1">
    <citation type="journal article" date="2011" name="Nature">
        <title>The Medicago genome provides insight into the evolution of rhizobial symbioses.</title>
        <authorList>
            <person name="Young N.D."/>
            <person name="Debelle F."/>
            <person name="Oldroyd G.E."/>
            <person name="Geurts R."/>
            <person name="Cannon S.B."/>
            <person name="Udvardi M.K."/>
            <person name="Benedito V.A."/>
            <person name="Mayer K.F."/>
            <person name="Gouzy J."/>
            <person name="Schoof H."/>
            <person name="Van de Peer Y."/>
            <person name="Proost S."/>
            <person name="Cook D.R."/>
            <person name="Meyers B.C."/>
            <person name="Spannagl M."/>
            <person name="Cheung F."/>
            <person name="De Mita S."/>
            <person name="Krishnakumar V."/>
            <person name="Gundlach H."/>
            <person name="Zhou S."/>
            <person name="Mudge J."/>
            <person name="Bharti A.K."/>
            <person name="Murray J.D."/>
            <person name="Naoumkina M.A."/>
            <person name="Rosen B."/>
            <person name="Silverstein K.A."/>
            <person name="Tang H."/>
            <person name="Rombauts S."/>
            <person name="Zhao P.X."/>
            <person name="Zhou P."/>
            <person name="Barbe V."/>
            <person name="Bardou P."/>
            <person name="Bechner M."/>
            <person name="Bellec A."/>
            <person name="Berger A."/>
            <person name="Berges H."/>
            <person name="Bidwell S."/>
            <person name="Bisseling T."/>
            <person name="Choisne N."/>
            <person name="Couloux A."/>
            <person name="Denny R."/>
            <person name="Deshpande S."/>
            <person name="Dai X."/>
            <person name="Doyle J.J."/>
            <person name="Dudez A.M."/>
            <person name="Farmer A.D."/>
            <person name="Fouteau S."/>
            <person name="Franken C."/>
            <person name="Gibelin C."/>
            <person name="Gish J."/>
            <person name="Goldstein S."/>
            <person name="Gonzalez A.J."/>
            <person name="Green P.J."/>
            <person name="Hallab A."/>
            <person name="Hartog M."/>
            <person name="Hua A."/>
            <person name="Humphray S.J."/>
            <person name="Jeong D.H."/>
            <person name="Jing Y."/>
            <person name="Jocker A."/>
            <person name="Kenton S.M."/>
            <person name="Kim D.J."/>
            <person name="Klee K."/>
            <person name="Lai H."/>
            <person name="Lang C."/>
            <person name="Lin S."/>
            <person name="Macmil S.L."/>
            <person name="Magdelenat G."/>
            <person name="Matthews L."/>
            <person name="McCorrison J."/>
            <person name="Monaghan E.L."/>
            <person name="Mun J.H."/>
            <person name="Najar F.Z."/>
            <person name="Nicholson C."/>
            <person name="Noirot C."/>
            <person name="O'Bleness M."/>
            <person name="Paule C.R."/>
            <person name="Poulain J."/>
            <person name="Prion F."/>
            <person name="Qin B."/>
            <person name="Qu C."/>
            <person name="Retzel E.F."/>
            <person name="Riddle C."/>
            <person name="Sallet E."/>
            <person name="Samain S."/>
            <person name="Samson N."/>
            <person name="Sanders I."/>
            <person name="Saurat O."/>
            <person name="Scarpelli C."/>
            <person name="Schiex T."/>
            <person name="Segurens B."/>
            <person name="Severin A.J."/>
            <person name="Sherrier D.J."/>
            <person name="Shi R."/>
            <person name="Sims S."/>
            <person name="Singer S.R."/>
            <person name="Sinharoy S."/>
            <person name="Sterck L."/>
            <person name="Viollet A."/>
            <person name="Wang B.B."/>
            <person name="Wang K."/>
            <person name="Wang M."/>
            <person name="Wang X."/>
            <person name="Warfsmann J."/>
            <person name="Weissenbach J."/>
            <person name="White D.D."/>
            <person name="White J.D."/>
            <person name="Wiley G.B."/>
            <person name="Wincker P."/>
            <person name="Xing Y."/>
            <person name="Yang L."/>
            <person name="Yao Z."/>
            <person name="Ying F."/>
            <person name="Zhai J."/>
            <person name="Zhou L."/>
            <person name="Zuber A."/>
            <person name="Denarie J."/>
            <person name="Dixon R.A."/>
            <person name="May G.D."/>
            <person name="Schwartz D.C."/>
            <person name="Rogers J."/>
            <person name="Quetier F."/>
            <person name="Town C.D."/>
            <person name="Roe B.A."/>
        </authorList>
    </citation>
    <scope>NUCLEOTIDE SEQUENCE [LARGE SCALE GENOMIC DNA]</scope>
    <source>
        <strain evidence="1">A17</strain>
        <strain evidence="2 3">cv. Jemalong A17</strain>
    </source>
</reference>
<organism evidence="1 3">
    <name type="scientific">Medicago truncatula</name>
    <name type="common">Barrel medic</name>
    <name type="synonym">Medicago tribuloides</name>
    <dbReference type="NCBI Taxonomy" id="3880"/>
    <lineage>
        <taxon>Eukaryota</taxon>
        <taxon>Viridiplantae</taxon>
        <taxon>Streptophyta</taxon>
        <taxon>Embryophyta</taxon>
        <taxon>Tracheophyta</taxon>
        <taxon>Spermatophyta</taxon>
        <taxon>Magnoliopsida</taxon>
        <taxon>eudicotyledons</taxon>
        <taxon>Gunneridae</taxon>
        <taxon>Pentapetalae</taxon>
        <taxon>rosids</taxon>
        <taxon>fabids</taxon>
        <taxon>Fabales</taxon>
        <taxon>Fabaceae</taxon>
        <taxon>Papilionoideae</taxon>
        <taxon>50 kb inversion clade</taxon>
        <taxon>NPAAA clade</taxon>
        <taxon>Hologalegina</taxon>
        <taxon>IRL clade</taxon>
        <taxon>Trifolieae</taxon>
        <taxon>Medicago</taxon>
    </lineage>
</organism>
<evidence type="ECO:0000313" key="3">
    <source>
        <dbReference type="Proteomes" id="UP000002051"/>
    </source>
</evidence>
<accession>G7KUQ8</accession>
<dbReference type="PaxDb" id="3880-AES77955"/>
<sequence length="82" mass="9136">MTIPLKNDKLTTLLLVTIWCTCQFCLSITNLKNDLKVLSYADTLKGMSKLGIASKSLQEMKESGKALVEANKFDHWIKTAST</sequence>